<dbReference type="CDD" id="cd08249">
    <property type="entry name" value="enoyl_reductase_like"/>
    <property type="match status" value="1"/>
</dbReference>
<proteinExistence type="predicted"/>
<dbReference type="EMBL" id="LVVM01005326">
    <property type="protein sequence ID" value="OJA10911.1"/>
    <property type="molecule type" value="Genomic_DNA"/>
</dbReference>
<dbReference type="Proteomes" id="UP000183567">
    <property type="component" value="Unassembled WGS sequence"/>
</dbReference>
<comment type="caution">
    <text evidence="2">The sequence shown here is derived from an EMBL/GenBank/DDBJ whole genome shotgun (WGS) entry which is preliminary data.</text>
</comment>
<dbReference type="InterPro" id="IPR011032">
    <property type="entry name" value="GroES-like_sf"/>
</dbReference>
<feature type="domain" description="Enoyl reductase (ER)" evidence="1">
    <location>
        <begin position="15"/>
        <end position="332"/>
    </location>
</feature>
<dbReference type="InterPro" id="IPR020843">
    <property type="entry name" value="ER"/>
</dbReference>
<evidence type="ECO:0000259" key="1">
    <source>
        <dbReference type="SMART" id="SM00829"/>
    </source>
</evidence>
<name>A0A1J8PQX9_9AGAM</name>
<sequence length="750" mass="82960">MSQQQKALFLQSKQGQFAVGSRSIPKPGRGEVLVKIYSAALNPVDYKIQESGIFVETYPAILGVDIAGVVDEVGEGIRTFVKGDKVFTHGSFSNDQAAFQQFTLAVADFTAKIPENLGYDDAATIPLGFDTASTGLYSDVYGIGLTPPWAEGGFKKYSGNPIVIMGGSSSVGSYVIQLARLSGFSPIIATASPKHEAYIKSLGATHVFDRHLSADDLKAAVSKVTISPVEVVYDAISLPGTQQVGWSLLGPKGALILTLPASVKEDEGKERRAIPTFGSPHVQQNKSLCSGSRAKLGKWVEDGTIKPNRHEVLPNGLEGIPKGLERMKRGEYHRDFVNSSFTNSMPGPFETLCISEILTVILDELQDDKKSLYRLSCCCRAFTDPALYFLWRSMHSFVPFTSLIPESISVNLVNDAQISDCDFLNNCCNSLDAWNTFDRYATRVRNLCISEHDDDSAHVIKYQSCYTHLTILRGQDKFHLFPKLRGLTYFLSGPISPQAKPFPPSIRSLTLICHSTLDCDPIESALDRVVADAPRLDELRIIGPMRTRVSHSTPRRLFAHIGSVDLSKAHIRAPELTVLCLLLSQAPISDLKIHLQDRLNMNWEVLPPIFSTLKQLDIRGSVFSVILFLSRIAATHLHTLVFQPDGQPYGIMAIYDYLMPVLVERFRGSLKSLDFHINEPRPRARDSDLVKIILQGLKPLVDAGLQSLRLFLQVDATMPVWFSPEVQSMLEPSAWPSLAQFYFLTKDDAL</sequence>
<dbReference type="Pfam" id="PF08240">
    <property type="entry name" value="ADH_N"/>
    <property type="match status" value="1"/>
</dbReference>
<evidence type="ECO:0000313" key="3">
    <source>
        <dbReference type="Proteomes" id="UP000183567"/>
    </source>
</evidence>
<keyword evidence="3" id="KW-1185">Reference proteome</keyword>
<dbReference type="InterPro" id="IPR036291">
    <property type="entry name" value="NAD(P)-bd_dom_sf"/>
</dbReference>
<protein>
    <recommendedName>
        <fullName evidence="1">Enoyl reductase (ER) domain-containing protein</fullName>
    </recommendedName>
</protein>
<dbReference type="SUPFAM" id="SSF50129">
    <property type="entry name" value="GroES-like"/>
    <property type="match status" value="1"/>
</dbReference>
<evidence type="ECO:0000313" key="2">
    <source>
        <dbReference type="EMBL" id="OJA10911.1"/>
    </source>
</evidence>
<dbReference type="STRING" id="180088.A0A1J8PQX9"/>
<organism evidence="2 3">
    <name type="scientific">Rhizopogon vesiculosus</name>
    <dbReference type="NCBI Taxonomy" id="180088"/>
    <lineage>
        <taxon>Eukaryota</taxon>
        <taxon>Fungi</taxon>
        <taxon>Dikarya</taxon>
        <taxon>Basidiomycota</taxon>
        <taxon>Agaricomycotina</taxon>
        <taxon>Agaricomycetes</taxon>
        <taxon>Agaricomycetidae</taxon>
        <taxon>Boletales</taxon>
        <taxon>Suillineae</taxon>
        <taxon>Rhizopogonaceae</taxon>
        <taxon>Rhizopogon</taxon>
    </lineage>
</organism>
<accession>A0A1J8PQX9</accession>
<gene>
    <name evidence="2" type="ORF">AZE42_08240</name>
</gene>
<reference evidence="2 3" key="1">
    <citation type="submission" date="2016-03" db="EMBL/GenBank/DDBJ databases">
        <title>Comparative genomics of the ectomycorrhizal sister species Rhizopogon vinicolor and Rhizopogon vesiculosus (Basidiomycota: Boletales) reveals a divergence of the mating type B locus.</title>
        <authorList>
            <person name="Mujic A.B."/>
            <person name="Kuo A."/>
            <person name="Tritt A."/>
            <person name="Lipzen A."/>
            <person name="Chen C."/>
            <person name="Johnson J."/>
            <person name="Sharma A."/>
            <person name="Barry K."/>
            <person name="Grigoriev I.V."/>
            <person name="Spatafora J.W."/>
        </authorList>
    </citation>
    <scope>NUCLEOTIDE SEQUENCE [LARGE SCALE GENOMIC DNA]</scope>
    <source>
        <strain evidence="2 3">AM-OR11-056</strain>
    </source>
</reference>
<dbReference type="GO" id="GO:0016651">
    <property type="term" value="F:oxidoreductase activity, acting on NAD(P)H"/>
    <property type="evidence" value="ECO:0007669"/>
    <property type="project" value="InterPro"/>
</dbReference>
<dbReference type="InterPro" id="IPR013154">
    <property type="entry name" value="ADH-like_N"/>
</dbReference>
<dbReference type="OrthoDB" id="3222238at2759"/>
<dbReference type="Gene3D" id="3.90.180.10">
    <property type="entry name" value="Medium-chain alcohol dehydrogenases, catalytic domain"/>
    <property type="match status" value="1"/>
</dbReference>
<dbReference type="PANTHER" id="PTHR45348:SF2">
    <property type="entry name" value="ZINC-TYPE ALCOHOL DEHYDROGENASE-LIKE PROTEIN C2E1P3.01"/>
    <property type="match status" value="1"/>
</dbReference>
<dbReference type="Pfam" id="PF00107">
    <property type="entry name" value="ADH_zinc_N"/>
    <property type="match status" value="1"/>
</dbReference>
<dbReference type="PANTHER" id="PTHR45348">
    <property type="entry name" value="HYPOTHETICAL OXIDOREDUCTASE (EUROFUNG)"/>
    <property type="match status" value="1"/>
</dbReference>
<dbReference type="InterPro" id="IPR013149">
    <property type="entry name" value="ADH-like_C"/>
</dbReference>
<dbReference type="SMART" id="SM00829">
    <property type="entry name" value="PKS_ER"/>
    <property type="match status" value="1"/>
</dbReference>
<dbReference type="Gene3D" id="3.40.50.720">
    <property type="entry name" value="NAD(P)-binding Rossmann-like Domain"/>
    <property type="match status" value="1"/>
</dbReference>
<dbReference type="InterPro" id="IPR047122">
    <property type="entry name" value="Trans-enoyl_RdTase-like"/>
</dbReference>
<dbReference type="AlphaFoldDB" id="A0A1J8PQX9"/>
<dbReference type="SUPFAM" id="SSF51735">
    <property type="entry name" value="NAD(P)-binding Rossmann-fold domains"/>
    <property type="match status" value="1"/>
</dbReference>